<dbReference type="InterPro" id="IPR055497">
    <property type="entry name" value="DUF7069"/>
</dbReference>
<proteinExistence type="predicted"/>
<dbReference type="PANTHER" id="PTHR10039:SF5">
    <property type="entry name" value="NACHT DOMAIN-CONTAINING PROTEIN"/>
    <property type="match status" value="1"/>
</dbReference>
<protein>
    <submittedName>
        <fullName evidence="6">Uncharacterized protein</fullName>
    </submittedName>
</protein>
<dbReference type="AlphaFoldDB" id="A0A6A6X397"/>
<dbReference type="Gene3D" id="3.40.50.300">
    <property type="entry name" value="P-loop containing nucleotide triphosphate hydrolases"/>
    <property type="match status" value="1"/>
</dbReference>
<keyword evidence="2" id="KW-0040">ANK repeat</keyword>
<dbReference type="Proteomes" id="UP000799757">
    <property type="component" value="Unassembled WGS sequence"/>
</dbReference>
<dbReference type="InterPro" id="IPR056884">
    <property type="entry name" value="NPHP3-like_N"/>
</dbReference>
<dbReference type="Pfam" id="PF12796">
    <property type="entry name" value="Ank_2"/>
    <property type="match status" value="1"/>
</dbReference>
<accession>A0A6A6X397</accession>
<dbReference type="InterPro" id="IPR036770">
    <property type="entry name" value="Ankyrin_rpt-contain_sf"/>
</dbReference>
<dbReference type="Pfam" id="PF22939">
    <property type="entry name" value="WHD_GPIID"/>
    <property type="match status" value="1"/>
</dbReference>
<dbReference type="EMBL" id="MU002060">
    <property type="protein sequence ID" value="KAF2790688.1"/>
    <property type="molecule type" value="Genomic_DNA"/>
</dbReference>
<dbReference type="OrthoDB" id="194358at2759"/>
<evidence type="ECO:0000259" key="3">
    <source>
        <dbReference type="Pfam" id="PF22939"/>
    </source>
</evidence>
<dbReference type="SMART" id="SM00248">
    <property type="entry name" value="ANK"/>
    <property type="match status" value="5"/>
</dbReference>
<gene>
    <name evidence="6" type="ORF">K505DRAFT_351801</name>
</gene>
<organism evidence="6 7">
    <name type="scientific">Melanomma pulvis-pyrius CBS 109.77</name>
    <dbReference type="NCBI Taxonomy" id="1314802"/>
    <lineage>
        <taxon>Eukaryota</taxon>
        <taxon>Fungi</taxon>
        <taxon>Dikarya</taxon>
        <taxon>Ascomycota</taxon>
        <taxon>Pezizomycotina</taxon>
        <taxon>Dothideomycetes</taxon>
        <taxon>Pleosporomycetidae</taxon>
        <taxon>Pleosporales</taxon>
        <taxon>Melanommataceae</taxon>
        <taxon>Melanomma</taxon>
    </lineage>
</organism>
<dbReference type="InterPro" id="IPR054471">
    <property type="entry name" value="GPIID_WHD"/>
</dbReference>
<sequence length="801" mass="90686">MEYVDGALHCNNPISILLEETKSIWNNRPIGCIVSIGTGKPVVGGVGKRGPDILKALVKMATDTENTAREFKIRISQIPETDRPKYYRFNVERGLESIALEEWTQFQKLTEATTLYLNDQREEIEACAGALFSAVEWNEDERKCQQALSAVDYQRHKERNPNRVKGTCRWFLKHPNFEDWQRSNVSSLLWVSADPGCGKSVLSKSLVDIDLRATASRTTCYFFFKDDDATQKSPTSALSALLHQLFLQKKFLIHHAIPSYQSHGSNLVQKFHELWGVLIKAASDPKAGEVVCILDALDECEGSGQKEIITALNNYYTNDFKQTPSKLKFLVTSRPYLDIERQFNQLTGNIPTVRLRGEEESEEISNEINHVIKWSVQKLGSELSLTKEEQSTLQEELLRMTHRTYLWLKLILDVIRNEIGPTKKRLREIAYEAILSKVSDKKRARKLLCIVVAAARPLTLKEMNIALAIEDDYRSFQDLDLDFDNEKRLEDTVRHTCGLFVSVIDQNVYLIHQTAKEFLLAQTETCSEGWKYSIEPAESDLVIARTCITYLLFTEFYSNSDTIRELQALKKKHHFLSYAASQWATHFRKAQLRVDDGILQSCLDTCDTQSERYQFWFFIYWTSVHGYRSSPPQFTSIIMVGSYFGHEDVVKLLLATGKAEVNSKDSKGRTPLFGNEAVVKLLLATGKVEVNSKDSKGNAEVNSKDSNGRTPLSWAAEYGCEAGVKLLLATGKAEVDSKDFNGWTPLLWAAKNGREVIVKLLLATGKAEVNSKDSNGRTPLSWAAENGHKAVIELLQSFKSK</sequence>
<evidence type="ECO:0000313" key="6">
    <source>
        <dbReference type="EMBL" id="KAF2790688.1"/>
    </source>
</evidence>
<evidence type="ECO:0000259" key="5">
    <source>
        <dbReference type="Pfam" id="PF24883"/>
    </source>
</evidence>
<feature type="repeat" description="ANK" evidence="2">
    <location>
        <begin position="775"/>
        <end position="801"/>
    </location>
</feature>
<dbReference type="PROSITE" id="PS50088">
    <property type="entry name" value="ANK_REPEAT"/>
    <property type="match status" value="2"/>
</dbReference>
<evidence type="ECO:0000256" key="2">
    <source>
        <dbReference type="PROSITE-ProRule" id="PRU00023"/>
    </source>
</evidence>
<feature type="repeat" description="ANK" evidence="2">
    <location>
        <begin position="741"/>
        <end position="765"/>
    </location>
</feature>
<dbReference type="InterPro" id="IPR016035">
    <property type="entry name" value="Acyl_Trfase/lysoPLipase"/>
</dbReference>
<dbReference type="InterPro" id="IPR002110">
    <property type="entry name" value="Ankyrin_rpt"/>
</dbReference>
<dbReference type="SUPFAM" id="SSF52151">
    <property type="entry name" value="FabD/lysophospholipase-like"/>
    <property type="match status" value="1"/>
</dbReference>
<dbReference type="Gene3D" id="3.40.1090.10">
    <property type="entry name" value="Cytosolic phospholipase A2 catalytic domain"/>
    <property type="match status" value="1"/>
</dbReference>
<dbReference type="Pfam" id="PF24883">
    <property type="entry name" value="NPHP3_N"/>
    <property type="match status" value="1"/>
</dbReference>
<keyword evidence="1" id="KW-0677">Repeat</keyword>
<dbReference type="PROSITE" id="PS50297">
    <property type="entry name" value="ANK_REP_REGION"/>
    <property type="match status" value="2"/>
</dbReference>
<evidence type="ECO:0000313" key="7">
    <source>
        <dbReference type="Proteomes" id="UP000799757"/>
    </source>
</evidence>
<feature type="domain" description="DUF7069" evidence="4">
    <location>
        <begin position="364"/>
        <end position="415"/>
    </location>
</feature>
<dbReference type="SUPFAM" id="SSF48403">
    <property type="entry name" value="Ankyrin repeat"/>
    <property type="match status" value="1"/>
</dbReference>
<reference evidence="6" key="1">
    <citation type="journal article" date="2020" name="Stud. Mycol.">
        <title>101 Dothideomycetes genomes: a test case for predicting lifestyles and emergence of pathogens.</title>
        <authorList>
            <person name="Haridas S."/>
            <person name="Albert R."/>
            <person name="Binder M."/>
            <person name="Bloem J."/>
            <person name="Labutti K."/>
            <person name="Salamov A."/>
            <person name="Andreopoulos B."/>
            <person name="Baker S."/>
            <person name="Barry K."/>
            <person name="Bills G."/>
            <person name="Bluhm B."/>
            <person name="Cannon C."/>
            <person name="Castanera R."/>
            <person name="Culley D."/>
            <person name="Daum C."/>
            <person name="Ezra D."/>
            <person name="Gonzalez J."/>
            <person name="Henrissat B."/>
            <person name="Kuo A."/>
            <person name="Liang C."/>
            <person name="Lipzen A."/>
            <person name="Lutzoni F."/>
            <person name="Magnuson J."/>
            <person name="Mondo S."/>
            <person name="Nolan M."/>
            <person name="Ohm R."/>
            <person name="Pangilinan J."/>
            <person name="Park H.-J."/>
            <person name="Ramirez L."/>
            <person name="Alfaro M."/>
            <person name="Sun H."/>
            <person name="Tritt A."/>
            <person name="Yoshinaga Y."/>
            <person name="Zwiers L.-H."/>
            <person name="Turgeon B."/>
            <person name="Goodwin S."/>
            <person name="Spatafora J."/>
            <person name="Crous P."/>
            <person name="Grigoriev I."/>
        </authorList>
    </citation>
    <scope>NUCLEOTIDE SEQUENCE</scope>
    <source>
        <strain evidence="6">CBS 109.77</strain>
    </source>
</reference>
<dbReference type="InterPro" id="IPR027417">
    <property type="entry name" value="P-loop_NTPase"/>
</dbReference>
<dbReference type="PANTHER" id="PTHR10039">
    <property type="entry name" value="AMELOGENIN"/>
    <property type="match status" value="1"/>
</dbReference>
<evidence type="ECO:0000256" key="1">
    <source>
        <dbReference type="ARBA" id="ARBA00022737"/>
    </source>
</evidence>
<feature type="domain" description="Nephrocystin 3-like N-terminal" evidence="5">
    <location>
        <begin position="166"/>
        <end position="334"/>
    </location>
</feature>
<dbReference type="Pfam" id="PF23239">
    <property type="entry name" value="DUF7069"/>
    <property type="match status" value="1"/>
</dbReference>
<dbReference type="Gene3D" id="1.25.40.20">
    <property type="entry name" value="Ankyrin repeat-containing domain"/>
    <property type="match status" value="2"/>
</dbReference>
<evidence type="ECO:0000259" key="4">
    <source>
        <dbReference type="Pfam" id="PF23239"/>
    </source>
</evidence>
<keyword evidence="7" id="KW-1185">Reference proteome</keyword>
<name>A0A6A6X397_9PLEO</name>
<feature type="domain" description="GPI inositol-deacylase winged helix" evidence="3">
    <location>
        <begin position="432"/>
        <end position="522"/>
    </location>
</feature>